<dbReference type="GO" id="GO:0052618">
    <property type="term" value="F:coenzyme F420-0:L-glutamate ligase activity"/>
    <property type="evidence" value="ECO:0007669"/>
    <property type="project" value="TreeGrafter"/>
</dbReference>
<organism evidence="10 11">
    <name type="scientific">Candidatus Harrisonbacteria bacterium CG10_big_fil_rev_8_21_14_0_10_45_28</name>
    <dbReference type="NCBI Taxonomy" id="1974586"/>
    <lineage>
        <taxon>Bacteria</taxon>
        <taxon>Candidatus Harrisoniibacteriota</taxon>
    </lineage>
</organism>
<reference evidence="11" key="1">
    <citation type="submission" date="2017-09" db="EMBL/GenBank/DDBJ databases">
        <title>Depth-based differentiation of microbial function through sediment-hosted aquifers and enrichment of novel symbionts in the deep terrestrial subsurface.</title>
        <authorList>
            <person name="Probst A.J."/>
            <person name="Ladd B."/>
            <person name="Jarett J.K."/>
            <person name="Geller-Mcgrath D.E."/>
            <person name="Sieber C.M.K."/>
            <person name="Emerson J.B."/>
            <person name="Anantharaman K."/>
            <person name="Thomas B.C."/>
            <person name="Malmstrom R."/>
            <person name="Stieglmeier M."/>
            <person name="Klingl A."/>
            <person name="Woyke T."/>
            <person name="Ryan C.M."/>
            <person name="Banfield J.F."/>
        </authorList>
    </citation>
    <scope>NUCLEOTIDE SEQUENCE [LARGE SCALE GENOMIC DNA]</scope>
</reference>
<dbReference type="AlphaFoldDB" id="A0A2H0UMG8"/>
<accession>A0A2H0UMG8</accession>
<evidence type="ECO:0000256" key="4">
    <source>
        <dbReference type="ARBA" id="ARBA00022842"/>
    </source>
</evidence>
<name>A0A2H0UMG8_9BACT</name>
<keyword evidence="3" id="KW-0547">Nucleotide-binding</keyword>
<keyword evidence="4" id="KW-0460">Magnesium</keyword>
<keyword evidence="1 10" id="KW-0436">Ligase</keyword>
<feature type="domain" description="Glycosyltransferase 2-like" evidence="8">
    <location>
        <begin position="13"/>
        <end position="147"/>
    </location>
</feature>
<evidence type="ECO:0000256" key="5">
    <source>
        <dbReference type="ARBA" id="ARBA00022958"/>
    </source>
</evidence>
<evidence type="ECO:0000256" key="2">
    <source>
        <dbReference type="ARBA" id="ARBA00022723"/>
    </source>
</evidence>
<keyword evidence="7" id="KW-0464">Manganese</keyword>
<dbReference type="InterPro" id="IPR008225">
    <property type="entry name" value="F420-0_g-glutamyl_ligase"/>
</dbReference>
<evidence type="ECO:0000259" key="8">
    <source>
        <dbReference type="Pfam" id="PF00535"/>
    </source>
</evidence>
<protein>
    <submittedName>
        <fullName evidence="10">Coenzyme F420-0:L-glutamate ligase</fullName>
    </submittedName>
</protein>
<dbReference type="Pfam" id="PF00535">
    <property type="entry name" value="Glycos_transf_2"/>
    <property type="match status" value="1"/>
</dbReference>
<dbReference type="InterPro" id="IPR002847">
    <property type="entry name" value="F420-0_gamma-glut_ligase-dom"/>
</dbReference>
<dbReference type="InterPro" id="IPR029044">
    <property type="entry name" value="Nucleotide-diphossugar_trans"/>
</dbReference>
<evidence type="ECO:0000313" key="10">
    <source>
        <dbReference type="EMBL" id="PIR87581.1"/>
    </source>
</evidence>
<proteinExistence type="predicted"/>
<dbReference type="PANTHER" id="PTHR47917">
    <property type="match status" value="1"/>
</dbReference>
<evidence type="ECO:0000313" key="11">
    <source>
        <dbReference type="Proteomes" id="UP000230903"/>
    </source>
</evidence>
<comment type="caution">
    <text evidence="10">The sequence shown here is derived from an EMBL/GenBank/DDBJ whole genome shotgun (WGS) entry which is preliminary data.</text>
</comment>
<dbReference type="EMBL" id="PFBC01000059">
    <property type="protein sequence ID" value="PIR87581.1"/>
    <property type="molecule type" value="Genomic_DNA"/>
</dbReference>
<keyword evidence="2" id="KW-0479">Metal-binding</keyword>
<dbReference type="NCBIfam" id="TIGR01916">
    <property type="entry name" value="F420_cofE"/>
    <property type="match status" value="1"/>
</dbReference>
<dbReference type="Gene3D" id="3.90.550.10">
    <property type="entry name" value="Spore Coat Polysaccharide Biosynthesis Protein SpsA, Chain A"/>
    <property type="match status" value="1"/>
</dbReference>
<dbReference type="GO" id="GO:0005525">
    <property type="term" value="F:GTP binding"/>
    <property type="evidence" value="ECO:0007669"/>
    <property type="project" value="UniProtKB-KW"/>
</dbReference>
<gene>
    <name evidence="10" type="primary">cofE</name>
    <name evidence="10" type="ORF">COU10_03860</name>
</gene>
<dbReference type="SUPFAM" id="SSF144010">
    <property type="entry name" value="CofE-like"/>
    <property type="match status" value="1"/>
</dbReference>
<dbReference type="PANTHER" id="PTHR47917:SF1">
    <property type="entry name" value="COENZYME F420:L-GLUTAMATE LIGASE"/>
    <property type="match status" value="1"/>
</dbReference>
<evidence type="ECO:0000256" key="6">
    <source>
        <dbReference type="ARBA" id="ARBA00023134"/>
    </source>
</evidence>
<dbReference type="Gene3D" id="3.90.1660.10">
    <property type="entry name" value="CofE-like domain"/>
    <property type="match status" value="1"/>
</dbReference>
<dbReference type="Gene3D" id="3.30.1330.100">
    <property type="entry name" value="CofE-like"/>
    <property type="match status" value="1"/>
</dbReference>
<dbReference type="SUPFAM" id="SSF53448">
    <property type="entry name" value="Nucleotide-diphospho-sugar transferases"/>
    <property type="match status" value="1"/>
</dbReference>
<dbReference type="GO" id="GO:0046872">
    <property type="term" value="F:metal ion binding"/>
    <property type="evidence" value="ECO:0007669"/>
    <property type="project" value="UniProtKB-KW"/>
</dbReference>
<evidence type="ECO:0000259" key="9">
    <source>
        <dbReference type="Pfam" id="PF01996"/>
    </source>
</evidence>
<evidence type="ECO:0000256" key="1">
    <source>
        <dbReference type="ARBA" id="ARBA00022598"/>
    </source>
</evidence>
<evidence type="ECO:0000256" key="7">
    <source>
        <dbReference type="ARBA" id="ARBA00023211"/>
    </source>
</evidence>
<feature type="domain" description="Coenzyme F420:L-glutamate ligase-like" evidence="9">
    <location>
        <begin position="434"/>
        <end position="651"/>
    </location>
</feature>
<dbReference type="Proteomes" id="UP000230903">
    <property type="component" value="Unassembled WGS sequence"/>
</dbReference>
<keyword evidence="6" id="KW-0342">GTP-binding</keyword>
<sequence length="676" mass="75727">MTRTKNKRFDIIVGIPTYNEADSIANAVRKIDRGLFKYFPEYNALIVNMDSQSSDGTSRVFLSIKTKTAKTSITIKKRPRGKGANIFSLLKLSKRLGAKYIATIDADITTITEKWPILFFDPIIKEKIDFVAPIYTRNRYEGNTTNHFCFPLLYTWFKRRLSQPIGGDFAFNSRFAKYILKQQKPMNAFLYGIDIFLSTHAVGANFKIKEVYLGRKIHKPSFDKIIPMFQQVAATMLFVLPKYKGKHDISRLNIEMREKQRTDSFIRKPEPAKVAILKKYAFQNLQRLPVKNIQKYFGLNLEEIKTIQKSKSPISENEWMKILANVSKYIVKHKISDKKATEIAITISPFFFLRVLAYFKELDKTKDKKDIDVLIFRQAEKLRYLLTHSSAAIDFNKEKGYSNLQYSSFQTRKKGDKRAMNPHYSVTLTAIPDIPLIKKGDDVGAIILKCASDAGLTFEDSDVLVVTSKIVSKAEGRLISLASVQPSEKAREVARVSGKDARIVELMMQESQILNAEPGVVETLHRLGFICTSGGVDRANTAKPEEEKVSLLPINPDESAGKISDAIVRATGKRVGIVINDSLGIKYRAGSVGLAIGVAAMPAILKGATDEVDLYGKKRNVNISFADEIAAAGSLLMGQSKAGLPVVLIRGLRYPDEQGNLADLIATDQLKNDLAK</sequence>
<dbReference type="InterPro" id="IPR001173">
    <property type="entry name" value="Glyco_trans_2-like"/>
</dbReference>
<dbReference type="Pfam" id="PF01996">
    <property type="entry name" value="F420_ligase"/>
    <property type="match status" value="1"/>
</dbReference>
<evidence type="ECO:0000256" key="3">
    <source>
        <dbReference type="ARBA" id="ARBA00022741"/>
    </source>
</evidence>
<keyword evidence="5" id="KW-0630">Potassium</keyword>